<dbReference type="GO" id="GO:0009288">
    <property type="term" value="C:bacterial-type flagellum"/>
    <property type="evidence" value="ECO:0007669"/>
    <property type="project" value="InterPro"/>
</dbReference>
<evidence type="ECO:0000313" key="2">
    <source>
        <dbReference type="EMBL" id="USF24659.1"/>
    </source>
</evidence>
<dbReference type="Proteomes" id="UP000017429">
    <property type="component" value="Chromosome"/>
</dbReference>
<dbReference type="Gene3D" id="1.20.1330.10">
    <property type="entry name" value="f41 fragment of flagellin, N-terminal domain"/>
    <property type="match status" value="1"/>
</dbReference>
<reference evidence="2" key="3">
    <citation type="submission" date="2022-06" db="EMBL/GenBank/DDBJ databases">
        <title>Resources to Facilitate Use of the Altered Schaedler Flora (ASF) Mouse Model to Study Microbiome Function.</title>
        <authorList>
            <person name="Proctor A."/>
            <person name="Parvinroo S."/>
            <person name="Richie T."/>
            <person name="Jia X."/>
            <person name="Lee S.T.M."/>
            <person name="Karp P.D."/>
            <person name="Paley S."/>
            <person name="Kostic A.D."/>
            <person name="Pierre J.F."/>
            <person name="Wannemuehler M.J."/>
            <person name="Phillips G.J."/>
        </authorList>
    </citation>
    <scope>NUCLEOTIDE SEQUENCE</scope>
    <source>
        <strain evidence="2">ASF457</strain>
    </source>
</reference>
<dbReference type="EMBL" id="CP097562">
    <property type="protein sequence ID" value="USF24659.1"/>
    <property type="molecule type" value="Genomic_DNA"/>
</dbReference>
<evidence type="ECO:0000259" key="1">
    <source>
        <dbReference type="Pfam" id="PF00669"/>
    </source>
</evidence>
<organism evidence="2 3">
    <name type="scientific">Mucispirillum schaedleri ASF457</name>
    <dbReference type="NCBI Taxonomy" id="1379858"/>
    <lineage>
        <taxon>Bacteria</taxon>
        <taxon>Pseudomonadati</taxon>
        <taxon>Deferribacterota</taxon>
        <taxon>Deferribacteres</taxon>
        <taxon>Deferribacterales</taxon>
        <taxon>Mucispirillaceae</taxon>
        <taxon>Mucispirillum</taxon>
    </lineage>
</organism>
<dbReference type="GO" id="GO:0005198">
    <property type="term" value="F:structural molecule activity"/>
    <property type="evidence" value="ECO:0007669"/>
    <property type="project" value="InterPro"/>
</dbReference>
<dbReference type="eggNOG" id="COG1344">
    <property type="taxonomic scope" value="Bacteria"/>
</dbReference>
<dbReference type="InterPro" id="IPR001492">
    <property type="entry name" value="Flagellin"/>
</dbReference>
<dbReference type="PRINTS" id="PR00207">
    <property type="entry name" value="FLAGELLIN"/>
</dbReference>
<dbReference type="PANTHER" id="PTHR42792:SF2">
    <property type="entry name" value="FLAGELLIN"/>
    <property type="match status" value="1"/>
</dbReference>
<dbReference type="AlphaFoldDB" id="V2QFC4"/>
<dbReference type="KEGG" id="msch:N508_001748"/>
<dbReference type="OrthoDB" id="9796789at2"/>
<name>V2QFC4_9BACT</name>
<dbReference type="Pfam" id="PF00669">
    <property type="entry name" value="Flagellin_N"/>
    <property type="match status" value="1"/>
</dbReference>
<accession>V2QFC4</accession>
<dbReference type="Gene3D" id="3.30.70.2120">
    <property type="match status" value="1"/>
</dbReference>
<protein>
    <recommendedName>
        <fullName evidence="1">Flagellin N-terminal domain-containing protein</fullName>
    </recommendedName>
</protein>
<gene>
    <name evidence="2" type="ORF">N508_001748</name>
</gene>
<dbReference type="PANTHER" id="PTHR42792">
    <property type="entry name" value="FLAGELLIN"/>
    <property type="match status" value="1"/>
</dbReference>
<keyword evidence="3" id="KW-1185">Reference proteome</keyword>
<sequence length="477" mass="50390">MALSIYNNVTSLGAQKYLNIANNAQTKSLQRLSSGLRINTAADDASGLAISEKLRGQISGMKRASMNAQDGISYLQTAEGAMASVTSMLQRMRELAVQAGNGTYTTNDREMLQLEVDQLKDEINRISQTSEFNTKKLLDGSGTALWSSTEKYLGAVIKGPEVAEGNYKVDSSVQPGQNNVYKSQIMQVKEGVLVSEVTNANPASASVTSVREPNNIPVTNTAGMSITVKGQTDTIDDASNAAHTLSAMQTYHGAAGTQSNWRVSSATFTNGDNIMSGYYEMEIVDTTNGTVSAGFTYRYRYMDSKTGKMSAWVEATATASDTAIVTLNLGDVPAGGASAQMTLRFPGAGSTIQPGDKIVSIFDANSTAFNGAASGSGSLQIDNGPVLTFSAAGSLVKADNGDEKIDYNEVKYHIATMDPKTGVVDYGSLTVEFREEQAGVTTPTAGLLISGVTTVNVRDSGPATKDTKLSDLTQFTN</sequence>
<dbReference type="SUPFAM" id="SSF64518">
    <property type="entry name" value="Phase 1 flagellin"/>
    <property type="match status" value="1"/>
</dbReference>
<feature type="domain" description="Flagellin N-terminal" evidence="1">
    <location>
        <begin position="6"/>
        <end position="143"/>
    </location>
</feature>
<dbReference type="InterPro" id="IPR001029">
    <property type="entry name" value="Flagellin_N"/>
</dbReference>
<evidence type="ECO:0000313" key="3">
    <source>
        <dbReference type="Proteomes" id="UP000017429"/>
    </source>
</evidence>
<dbReference type="RefSeq" id="WP_023276029.1">
    <property type="nucleotide sequence ID" value="NZ_CP097562.1"/>
</dbReference>
<reference evidence="2" key="1">
    <citation type="journal article" date="2014" name="Genome Announc.">
        <title>Draft genome sequences of the altered schaedler flora, a defined bacterial community from gnotobiotic mice.</title>
        <authorList>
            <person name="Wannemuehler M.J."/>
            <person name="Overstreet A.M."/>
            <person name="Ward D.V."/>
            <person name="Phillips G.J."/>
        </authorList>
    </citation>
    <scope>NUCLEOTIDE SEQUENCE</scope>
    <source>
        <strain evidence="2">ASF457</strain>
    </source>
</reference>
<reference evidence="2" key="2">
    <citation type="submission" date="2022-05" db="EMBL/GenBank/DDBJ databases">
        <authorList>
            <person name="Proctor A.L."/>
            <person name="Phillips G.J."/>
            <person name="Wannemuehler M.J."/>
        </authorList>
    </citation>
    <scope>NUCLEOTIDE SEQUENCE</scope>
    <source>
        <strain evidence="2">ASF457</strain>
    </source>
</reference>
<proteinExistence type="predicted"/>